<accession>A0A149RMF6</accession>
<organism evidence="1 2">
    <name type="scientific">Acetobacter malorum</name>
    <dbReference type="NCBI Taxonomy" id="178901"/>
    <lineage>
        <taxon>Bacteria</taxon>
        <taxon>Pseudomonadati</taxon>
        <taxon>Pseudomonadota</taxon>
        <taxon>Alphaproteobacteria</taxon>
        <taxon>Acetobacterales</taxon>
        <taxon>Acetobacteraceae</taxon>
        <taxon>Acetobacter</taxon>
    </lineage>
</organism>
<dbReference type="EMBL" id="LHZF01000166">
    <property type="protein sequence ID" value="KXV15332.1"/>
    <property type="molecule type" value="Genomic_DNA"/>
</dbReference>
<reference evidence="1 2" key="1">
    <citation type="submission" date="2015-06" db="EMBL/GenBank/DDBJ databases">
        <title>Improved classification and identification of acetic acid bacteria using matrix-assisted laser desorption/ionization time-of-flight mass spectrometry; Gluconobacter nephelii and Gluconobacter uchimurae are later heterotypic synonyms of Gluconobacter japonicus and Gluconobacter oxydans, respectively.</title>
        <authorList>
            <person name="Li L."/>
            <person name="Cleenwerck I."/>
            <person name="De Vuyst L."/>
            <person name="Vandamme P."/>
        </authorList>
    </citation>
    <scope>NUCLEOTIDE SEQUENCE [LARGE SCALE GENOMIC DNA]</scope>
    <source>
        <strain evidence="1 2">LMG 1552</strain>
    </source>
</reference>
<dbReference type="Proteomes" id="UP000075526">
    <property type="component" value="Unassembled WGS sequence"/>
</dbReference>
<protein>
    <submittedName>
        <fullName evidence="1">Uncharacterized protein</fullName>
    </submittedName>
</protein>
<proteinExistence type="predicted"/>
<evidence type="ECO:0000313" key="2">
    <source>
        <dbReference type="Proteomes" id="UP000075526"/>
    </source>
</evidence>
<sequence length="74" mass="8384">MSPRPLSSDLIRCPAIQLVMWAHRNVVFRPVSQNLPGMVKGRDRRFIEAFIPQPAVEIFDKSVNPFCCGFPGEI</sequence>
<gene>
    <name evidence="1" type="ORF">AD933_09330</name>
</gene>
<name>A0A149RMF6_9PROT</name>
<dbReference type="AlphaFoldDB" id="A0A149RMF6"/>
<comment type="caution">
    <text evidence="1">The sequence shown here is derived from an EMBL/GenBank/DDBJ whole genome shotgun (WGS) entry which is preliminary data.</text>
</comment>
<evidence type="ECO:0000313" key="1">
    <source>
        <dbReference type="EMBL" id="KXV15332.1"/>
    </source>
</evidence>
<dbReference type="PATRIC" id="fig|178901.13.peg.1984"/>